<dbReference type="InterPro" id="IPR007016">
    <property type="entry name" value="O-antigen_ligase-rel_domated"/>
</dbReference>
<dbReference type="PANTHER" id="PTHR37422:SF13">
    <property type="entry name" value="LIPOPOLYSACCHARIDE BIOSYNTHESIS PROTEIN PA4999-RELATED"/>
    <property type="match status" value="1"/>
</dbReference>
<evidence type="ECO:0000313" key="8">
    <source>
        <dbReference type="Proteomes" id="UP001210865"/>
    </source>
</evidence>
<dbReference type="Proteomes" id="UP001210865">
    <property type="component" value="Chromosome"/>
</dbReference>
<dbReference type="PANTHER" id="PTHR37422">
    <property type="entry name" value="TEICHURONIC ACID BIOSYNTHESIS PROTEIN TUAE"/>
    <property type="match status" value="1"/>
</dbReference>
<protein>
    <submittedName>
        <fullName evidence="7">O-antigen ligase family protein</fullName>
    </submittedName>
</protein>
<comment type="subcellular location">
    <subcellularLocation>
        <location evidence="1">Membrane</location>
        <topology evidence="1">Multi-pass membrane protein</topology>
    </subcellularLocation>
</comment>
<feature type="transmembrane region" description="Helical" evidence="5">
    <location>
        <begin position="334"/>
        <end position="353"/>
    </location>
</feature>
<keyword evidence="7" id="KW-0436">Ligase</keyword>
<evidence type="ECO:0000256" key="3">
    <source>
        <dbReference type="ARBA" id="ARBA00022989"/>
    </source>
</evidence>
<evidence type="ECO:0000259" key="6">
    <source>
        <dbReference type="Pfam" id="PF04932"/>
    </source>
</evidence>
<keyword evidence="8" id="KW-1185">Reference proteome</keyword>
<feature type="transmembrane region" description="Helical" evidence="5">
    <location>
        <begin position="97"/>
        <end position="114"/>
    </location>
</feature>
<evidence type="ECO:0000256" key="2">
    <source>
        <dbReference type="ARBA" id="ARBA00022692"/>
    </source>
</evidence>
<reference evidence="7 8" key="1">
    <citation type="submission" date="2022-12" db="EMBL/GenBank/DDBJ databases">
        <title>Sphingomonas abieness sp. nov., an endophytic bacterium isolated from Abies koreana.</title>
        <authorList>
            <person name="Jiang L."/>
            <person name="Lee J."/>
        </authorList>
    </citation>
    <scope>NUCLEOTIDE SEQUENCE [LARGE SCALE GENOMIC DNA]</scope>
    <source>
        <strain evidence="8">PAMB 00755</strain>
    </source>
</reference>
<accession>A0ABY7NH25</accession>
<dbReference type="InterPro" id="IPR051533">
    <property type="entry name" value="WaaL-like"/>
</dbReference>
<dbReference type="GO" id="GO:0016874">
    <property type="term" value="F:ligase activity"/>
    <property type="evidence" value="ECO:0007669"/>
    <property type="project" value="UniProtKB-KW"/>
</dbReference>
<feature type="transmembrane region" description="Helical" evidence="5">
    <location>
        <begin position="70"/>
        <end position="91"/>
    </location>
</feature>
<feature type="transmembrane region" description="Helical" evidence="5">
    <location>
        <begin position="47"/>
        <end position="63"/>
    </location>
</feature>
<dbReference type="EMBL" id="CP115174">
    <property type="protein sequence ID" value="WBO20845.1"/>
    <property type="molecule type" value="Genomic_DNA"/>
</dbReference>
<feature type="transmembrane region" description="Helical" evidence="5">
    <location>
        <begin position="192"/>
        <end position="209"/>
    </location>
</feature>
<feature type="transmembrane region" description="Helical" evidence="5">
    <location>
        <begin position="394"/>
        <end position="418"/>
    </location>
</feature>
<evidence type="ECO:0000256" key="4">
    <source>
        <dbReference type="ARBA" id="ARBA00023136"/>
    </source>
</evidence>
<feature type="transmembrane region" description="Helical" evidence="5">
    <location>
        <begin position="126"/>
        <end position="147"/>
    </location>
</feature>
<name>A0ABY7NH25_9SPHN</name>
<dbReference type="Pfam" id="PF04932">
    <property type="entry name" value="Wzy_C"/>
    <property type="match status" value="1"/>
</dbReference>
<feature type="transmembrane region" description="Helical" evidence="5">
    <location>
        <begin position="244"/>
        <end position="262"/>
    </location>
</feature>
<feature type="transmembrane region" description="Helical" evidence="5">
    <location>
        <begin position="12"/>
        <end position="35"/>
    </location>
</feature>
<dbReference type="RefSeq" id="WP_270075495.1">
    <property type="nucleotide sequence ID" value="NZ_CP115174.1"/>
</dbReference>
<feature type="transmembrane region" description="Helical" evidence="5">
    <location>
        <begin position="215"/>
        <end position="232"/>
    </location>
</feature>
<proteinExistence type="predicted"/>
<evidence type="ECO:0000256" key="1">
    <source>
        <dbReference type="ARBA" id="ARBA00004141"/>
    </source>
</evidence>
<keyword evidence="3 5" id="KW-1133">Transmembrane helix</keyword>
<organism evidence="7 8">
    <name type="scientific">Sphingomonas abietis</name>
    <dbReference type="NCBI Taxonomy" id="3012344"/>
    <lineage>
        <taxon>Bacteria</taxon>
        <taxon>Pseudomonadati</taxon>
        <taxon>Pseudomonadota</taxon>
        <taxon>Alphaproteobacteria</taxon>
        <taxon>Sphingomonadales</taxon>
        <taxon>Sphingomonadaceae</taxon>
        <taxon>Sphingomonas</taxon>
    </lineage>
</organism>
<gene>
    <name evidence="7" type="ORF">PBT88_11540</name>
</gene>
<feature type="transmembrane region" description="Helical" evidence="5">
    <location>
        <begin position="167"/>
        <end position="185"/>
    </location>
</feature>
<keyword evidence="2 5" id="KW-0812">Transmembrane</keyword>
<feature type="transmembrane region" description="Helical" evidence="5">
    <location>
        <begin position="365"/>
        <end position="382"/>
    </location>
</feature>
<evidence type="ECO:0000313" key="7">
    <source>
        <dbReference type="EMBL" id="WBO20845.1"/>
    </source>
</evidence>
<sequence length="436" mass="47789">MTRSQEIAPKWSEYLAILTFAMLIGLTLLGPWMTIRNEAGQNLIRQAGYGTILLLALVAMRPWRHPERLLVVPWPILLALVWCWLTLLWAIDPAVGMRRLVLTTIIAWSLFALVRQLGAERTVAVLRFMLVAMLVVNFFVVLAYPTIGVHLNTDGEGFGGKWRGLMAHKNYAGMVCAITILFFAFDAAAVHRMIRIIVCVAAAVFLVMSDSRTSMGIGVAAIMAGLLFTYLAGRNGQHRLASPALAWLLLIIPAVIFVSMAIDNAPYLQMVSDPSGFTGRTQIWAALIKAYADHPWLGVGYGSFWDLGSDGPIFRYASGWVTDMSEGHNGYLDLLVQTGCIGAVLVLYAVLVWPARRLLHGGNHPARALGAALVIFCVGHNFTESQLFDRDALAQVFLMIAIALLWAVTAAPIGGTAISVPDRRHRPVPPRAPLRL</sequence>
<evidence type="ECO:0000256" key="5">
    <source>
        <dbReference type="SAM" id="Phobius"/>
    </source>
</evidence>
<feature type="domain" description="O-antigen ligase-related" evidence="6">
    <location>
        <begin position="198"/>
        <end position="347"/>
    </location>
</feature>
<keyword evidence="4 5" id="KW-0472">Membrane</keyword>